<dbReference type="AlphaFoldDB" id="A0A4Y9VQF7"/>
<dbReference type="InterPro" id="IPR002645">
    <property type="entry name" value="STAS_dom"/>
</dbReference>
<gene>
    <name evidence="2" type="ORF">C3Y98_08310</name>
</gene>
<dbReference type="Proteomes" id="UP000297706">
    <property type="component" value="Unassembled WGS sequence"/>
</dbReference>
<dbReference type="SUPFAM" id="SSF52091">
    <property type="entry name" value="SpoIIaa-like"/>
    <property type="match status" value="1"/>
</dbReference>
<comment type="caution">
    <text evidence="2">The sequence shown here is derived from an EMBL/GenBank/DDBJ whole genome shotgun (WGS) entry which is preliminary data.</text>
</comment>
<name>A0A4Y9VQF7_9PROT</name>
<protein>
    <recommendedName>
        <fullName evidence="1">STAS domain-containing protein</fullName>
    </recommendedName>
</protein>
<reference evidence="2 3" key="1">
    <citation type="submission" date="2018-02" db="EMBL/GenBank/DDBJ databases">
        <title>A novel lanthanide dependent methylotroph, Methylotenera sp. La3113.</title>
        <authorList>
            <person name="Lv H."/>
            <person name="Tani A."/>
        </authorList>
    </citation>
    <scope>NUCLEOTIDE SEQUENCE [LARGE SCALE GENOMIC DNA]</scope>
    <source>
        <strain evidence="2 3">La3113</strain>
    </source>
</reference>
<sequence length="96" mass="10299">MSNIALQGNTWLLSGEILVDNANAVLVESADLAMSDALQIDFSAVTNTDTSAISLMMEWQRRAIAAKHKISFVNLPEGLESLATLYGVSDFIPLSA</sequence>
<dbReference type="RefSeq" id="WP_135278056.1">
    <property type="nucleotide sequence ID" value="NZ_PQVH01000010.1"/>
</dbReference>
<accession>A0A4Y9VQF7</accession>
<proteinExistence type="predicted"/>
<dbReference type="PROSITE" id="PS50801">
    <property type="entry name" value="STAS"/>
    <property type="match status" value="1"/>
</dbReference>
<dbReference type="EMBL" id="PQVH01000010">
    <property type="protein sequence ID" value="TFW70935.1"/>
    <property type="molecule type" value="Genomic_DNA"/>
</dbReference>
<dbReference type="OrthoDB" id="8563468at2"/>
<organism evidence="2 3">
    <name type="scientific">Methylotenera oryzisoli</name>
    <dbReference type="NCBI Taxonomy" id="2080758"/>
    <lineage>
        <taxon>Bacteria</taxon>
        <taxon>Pseudomonadati</taxon>
        <taxon>Pseudomonadota</taxon>
        <taxon>Betaproteobacteria</taxon>
        <taxon>Nitrosomonadales</taxon>
        <taxon>Methylophilaceae</taxon>
        <taxon>Methylotenera</taxon>
    </lineage>
</organism>
<keyword evidence="3" id="KW-1185">Reference proteome</keyword>
<feature type="domain" description="STAS" evidence="1">
    <location>
        <begin position="13"/>
        <end position="96"/>
    </location>
</feature>
<dbReference type="Pfam" id="PF13466">
    <property type="entry name" value="STAS_2"/>
    <property type="match status" value="1"/>
</dbReference>
<dbReference type="Gene3D" id="3.30.750.24">
    <property type="entry name" value="STAS domain"/>
    <property type="match status" value="1"/>
</dbReference>
<evidence type="ECO:0000259" key="1">
    <source>
        <dbReference type="PROSITE" id="PS50801"/>
    </source>
</evidence>
<dbReference type="InterPro" id="IPR036513">
    <property type="entry name" value="STAS_dom_sf"/>
</dbReference>
<evidence type="ECO:0000313" key="3">
    <source>
        <dbReference type="Proteomes" id="UP000297706"/>
    </source>
</evidence>
<evidence type="ECO:0000313" key="2">
    <source>
        <dbReference type="EMBL" id="TFW70935.1"/>
    </source>
</evidence>
<dbReference type="InterPro" id="IPR058548">
    <property type="entry name" value="MlaB-like_STAS"/>
</dbReference>